<dbReference type="Proteomes" id="UP000887013">
    <property type="component" value="Unassembled WGS sequence"/>
</dbReference>
<accession>A0A8X6QRI5</accession>
<sequence>MVSRGMRPDDHEMEDWHDFKDQEKPGDKNPRGVGLISQEKNKIPEQRNHTRDLKNLIEKLMDEEMKKITNKKGILYK</sequence>
<organism evidence="2 3">
    <name type="scientific">Nephila pilipes</name>
    <name type="common">Giant wood spider</name>
    <name type="synonym">Nephila maculata</name>
    <dbReference type="NCBI Taxonomy" id="299642"/>
    <lineage>
        <taxon>Eukaryota</taxon>
        <taxon>Metazoa</taxon>
        <taxon>Ecdysozoa</taxon>
        <taxon>Arthropoda</taxon>
        <taxon>Chelicerata</taxon>
        <taxon>Arachnida</taxon>
        <taxon>Araneae</taxon>
        <taxon>Araneomorphae</taxon>
        <taxon>Entelegynae</taxon>
        <taxon>Araneoidea</taxon>
        <taxon>Nephilidae</taxon>
        <taxon>Nephila</taxon>
    </lineage>
</organism>
<evidence type="ECO:0000313" key="3">
    <source>
        <dbReference type="Proteomes" id="UP000887013"/>
    </source>
</evidence>
<evidence type="ECO:0000313" key="2">
    <source>
        <dbReference type="EMBL" id="GFU35532.1"/>
    </source>
</evidence>
<feature type="compositionally biased region" description="Basic and acidic residues" evidence="1">
    <location>
        <begin position="39"/>
        <end position="49"/>
    </location>
</feature>
<dbReference type="AlphaFoldDB" id="A0A8X6QRI5"/>
<reference evidence="2" key="1">
    <citation type="submission" date="2020-08" db="EMBL/GenBank/DDBJ databases">
        <title>Multicomponent nature underlies the extraordinary mechanical properties of spider dragline silk.</title>
        <authorList>
            <person name="Kono N."/>
            <person name="Nakamura H."/>
            <person name="Mori M."/>
            <person name="Yoshida Y."/>
            <person name="Ohtoshi R."/>
            <person name="Malay A.D."/>
            <person name="Moran D.A.P."/>
            <person name="Tomita M."/>
            <person name="Numata K."/>
            <person name="Arakawa K."/>
        </authorList>
    </citation>
    <scope>NUCLEOTIDE SEQUENCE</scope>
</reference>
<protein>
    <submittedName>
        <fullName evidence="2">Uncharacterized protein</fullName>
    </submittedName>
</protein>
<name>A0A8X6QRI5_NEPPI</name>
<gene>
    <name evidence="2" type="ORF">NPIL_419381</name>
</gene>
<dbReference type="EMBL" id="BMAW01034514">
    <property type="protein sequence ID" value="GFU35532.1"/>
    <property type="molecule type" value="Genomic_DNA"/>
</dbReference>
<proteinExistence type="predicted"/>
<keyword evidence="3" id="KW-1185">Reference proteome</keyword>
<feature type="compositionally biased region" description="Basic and acidic residues" evidence="1">
    <location>
        <begin position="1"/>
        <end position="30"/>
    </location>
</feature>
<evidence type="ECO:0000256" key="1">
    <source>
        <dbReference type="SAM" id="MobiDB-lite"/>
    </source>
</evidence>
<feature type="region of interest" description="Disordered" evidence="1">
    <location>
        <begin position="1"/>
        <end position="49"/>
    </location>
</feature>
<comment type="caution">
    <text evidence="2">The sequence shown here is derived from an EMBL/GenBank/DDBJ whole genome shotgun (WGS) entry which is preliminary data.</text>
</comment>